<accession>A0A0B8QDI6</accession>
<proteinExistence type="predicted"/>
<dbReference type="GO" id="GO:0006310">
    <property type="term" value="P:DNA recombination"/>
    <property type="evidence" value="ECO:0007669"/>
    <property type="project" value="UniProtKB-KW"/>
</dbReference>
<dbReference type="GO" id="GO:0003677">
    <property type="term" value="F:DNA binding"/>
    <property type="evidence" value="ECO:0007669"/>
    <property type="project" value="InterPro"/>
</dbReference>
<dbReference type="SUPFAM" id="SSF56349">
    <property type="entry name" value="DNA breaking-rejoining enzymes"/>
    <property type="match status" value="1"/>
</dbReference>
<feature type="domain" description="Integrase catalytic" evidence="2">
    <location>
        <begin position="141"/>
        <end position="217"/>
    </location>
</feature>
<evidence type="ECO:0000259" key="2">
    <source>
        <dbReference type="Pfam" id="PF12835"/>
    </source>
</evidence>
<comment type="caution">
    <text evidence="3">The sequence shown here is derived from an EMBL/GenBank/DDBJ whole genome shotgun (WGS) entry which is preliminary data.</text>
</comment>
<dbReference type="STRING" id="1481914.JCM19241_2703"/>
<dbReference type="Pfam" id="PF12835">
    <property type="entry name" value="Integrase_1"/>
    <property type="match status" value="1"/>
</dbReference>
<sequence>MKKTYKGVILKGLRDFSKLNFGLQARQLDKALINASLEQVGGIKNNTHLARLAACRDFAQFVKTETDVKRLEHLSKSHITQYGEYLRERFEREHISCSTARDYLSHVNKCLEQARGDHSLKVYATKELAFPPKSGIALEDKSVPESLHKKVVSQVSEPVALVCSLQRAFGLRMREGSLLDCEKALQEAMCDNQITIERGTKGGQARAVPITNTEQLNVLERGKVLQQRTNHDNATPSSLSFKAFQTSANRETKNADESYLSHGERKHFANTQYELKMGALSPVRTGIAHGKAHHEYLAKTLNVSLSEAKVRDKSVRLEISKMLGHHRIGITNAYLG</sequence>
<evidence type="ECO:0000256" key="1">
    <source>
        <dbReference type="ARBA" id="ARBA00023172"/>
    </source>
</evidence>
<reference evidence="3 4" key="2">
    <citation type="submission" date="2015-01" db="EMBL/GenBank/DDBJ databases">
        <authorList>
            <consortium name="NBRP consortium"/>
            <person name="Sawabe T."/>
            <person name="Meirelles P."/>
            <person name="Feng G."/>
            <person name="Sayaka M."/>
            <person name="Hattori M."/>
            <person name="Ohkuma M."/>
        </authorList>
    </citation>
    <scope>NUCLEOTIDE SEQUENCE [LARGE SCALE GENOMIC DNA]</scope>
    <source>
        <strain evidence="4">JCM 19241</strain>
    </source>
</reference>
<keyword evidence="1" id="KW-0233">DNA recombination</keyword>
<evidence type="ECO:0000313" key="4">
    <source>
        <dbReference type="Proteomes" id="UP000031666"/>
    </source>
</evidence>
<dbReference type="AlphaFoldDB" id="A0A0B8QDI6"/>
<dbReference type="InterPro" id="IPR013762">
    <property type="entry name" value="Integrase-like_cat_sf"/>
</dbReference>
<protein>
    <submittedName>
        <fullName evidence="3">Phage integrase family protein</fullName>
    </submittedName>
</protein>
<evidence type="ECO:0000313" key="3">
    <source>
        <dbReference type="EMBL" id="GAM73248.1"/>
    </source>
</evidence>
<dbReference type="Gene3D" id="1.10.443.10">
    <property type="entry name" value="Intergrase catalytic core"/>
    <property type="match status" value="1"/>
</dbReference>
<dbReference type="InterPro" id="IPR024456">
    <property type="entry name" value="Integrase_catalytic_putative"/>
</dbReference>
<gene>
    <name evidence="3" type="ORF">JCM19241_2703</name>
</gene>
<dbReference type="GO" id="GO:0015074">
    <property type="term" value="P:DNA integration"/>
    <property type="evidence" value="ECO:0007669"/>
    <property type="project" value="InterPro"/>
</dbReference>
<dbReference type="EMBL" id="BBSC01000001">
    <property type="protein sequence ID" value="GAM73248.1"/>
    <property type="molecule type" value="Genomic_DNA"/>
</dbReference>
<reference evidence="3 4" key="1">
    <citation type="submission" date="2015-01" db="EMBL/GenBank/DDBJ databases">
        <title>Vibrio sp. C94 JCM 19241 whole genome shotgun sequence.</title>
        <authorList>
            <person name="Sawabe T."/>
            <person name="Meirelles P."/>
            <person name="Feng G."/>
            <person name="Sayaka M."/>
            <person name="Hattori M."/>
            <person name="Ohkuma M."/>
        </authorList>
    </citation>
    <scope>NUCLEOTIDE SEQUENCE [LARGE SCALE GENOMIC DNA]</scope>
    <source>
        <strain evidence="4">JCM 19241</strain>
    </source>
</reference>
<organism evidence="3 4">
    <name type="scientific">Vibrio ishigakensis</name>
    <dbReference type="NCBI Taxonomy" id="1481914"/>
    <lineage>
        <taxon>Bacteria</taxon>
        <taxon>Pseudomonadati</taxon>
        <taxon>Pseudomonadota</taxon>
        <taxon>Gammaproteobacteria</taxon>
        <taxon>Vibrionales</taxon>
        <taxon>Vibrionaceae</taxon>
        <taxon>Vibrio</taxon>
    </lineage>
</organism>
<name>A0A0B8QDI6_9VIBR</name>
<dbReference type="Proteomes" id="UP000031666">
    <property type="component" value="Unassembled WGS sequence"/>
</dbReference>
<dbReference type="InterPro" id="IPR011010">
    <property type="entry name" value="DNA_brk_join_enz"/>
</dbReference>